<name>A0A6N6W956_9BURK</name>
<evidence type="ECO:0000313" key="2">
    <source>
        <dbReference type="Proteomes" id="UP000463700"/>
    </source>
</evidence>
<accession>A0A6N6W956</accession>
<dbReference type="OrthoDB" id="9090416at2"/>
<dbReference type="EMBL" id="VOSW01000058">
    <property type="protein sequence ID" value="KAE8756711.1"/>
    <property type="molecule type" value="Genomic_DNA"/>
</dbReference>
<protein>
    <submittedName>
        <fullName evidence="1">Uncharacterized protein</fullName>
    </submittedName>
</protein>
<dbReference type="Proteomes" id="UP000463700">
    <property type="component" value="Unassembled WGS sequence"/>
</dbReference>
<dbReference type="RefSeq" id="WP_154564432.1">
    <property type="nucleotide sequence ID" value="NZ_VOSW01000058.1"/>
</dbReference>
<evidence type="ECO:0000313" key="1">
    <source>
        <dbReference type="EMBL" id="KAE8756711.1"/>
    </source>
</evidence>
<gene>
    <name evidence="1" type="ORF">FSO04_27430</name>
</gene>
<sequence>MTTHLKFRIGEKWICIEDGNGYAPDHPDHVTFAVRDVKASGKPGGRVAANFSVRRRTVLEIGLRLLELAERMTPETTWQNSQTVGETGQPPLTFTFGEDDRAVLDRLLADRPLNFARHAYASAERLRARMPVLRAAQRVLEHCDDETAAGLHVLIAAADQAGGFPAKPIVGFDAAEFEVDSDAATH</sequence>
<proteinExistence type="predicted"/>
<reference evidence="1 2" key="1">
    <citation type="journal article" date="2020" name="Int. J. Syst. Evol. Microbiol.">
        <title>Paraburkholderia madseniana sp. nov., a phenolic acid-degrading bacterium isolated from acidic forest soil.</title>
        <authorList>
            <person name="Wilhelm R.C."/>
            <person name="Murphy S.J.L."/>
            <person name="Feriancek N.M."/>
            <person name="Karasz D.C."/>
            <person name="DeRito C.M."/>
            <person name="Newman J.D."/>
            <person name="Buckley D.H."/>
        </authorList>
    </citation>
    <scope>NUCLEOTIDE SEQUENCE [LARGE SCALE GENOMIC DNA]</scope>
    <source>
        <strain evidence="1 2">RP11</strain>
    </source>
</reference>
<dbReference type="AlphaFoldDB" id="A0A6N6W956"/>
<organism evidence="1 2">
    <name type="scientific">Paraburkholderia madseniana</name>
    <dbReference type="NCBI Taxonomy" id="2599607"/>
    <lineage>
        <taxon>Bacteria</taxon>
        <taxon>Pseudomonadati</taxon>
        <taxon>Pseudomonadota</taxon>
        <taxon>Betaproteobacteria</taxon>
        <taxon>Burkholderiales</taxon>
        <taxon>Burkholderiaceae</taxon>
        <taxon>Paraburkholderia</taxon>
    </lineage>
</organism>
<comment type="caution">
    <text evidence="1">The sequence shown here is derived from an EMBL/GenBank/DDBJ whole genome shotgun (WGS) entry which is preliminary data.</text>
</comment>